<accession>A0A0H5R0J9</accession>
<dbReference type="AlphaFoldDB" id="A0A0H5R0J9"/>
<protein>
    <submittedName>
        <fullName evidence="1">Uncharacterized protein</fullName>
    </submittedName>
</protein>
<name>A0A0H5R0J9_9EUKA</name>
<dbReference type="SUPFAM" id="SSF56672">
    <property type="entry name" value="DNA/RNA polymerases"/>
    <property type="match status" value="1"/>
</dbReference>
<dbReference type="EMBL" id="HACM01007055">
    <property type="protein sequence ID" value="CRZ07497.1"/>
    <property type="molecule type" value="Transcribed_RNA"/>
</dbReference>
<evidence type="ECO:0000313" key="1">
    <source>
        <dbReference type="EMBL" id="CRZ07497.1"/>
    </source>
</evidence>
<dbReference type="InterPro" id="IPR043502">
    <property type="entry name" value="DNA/RNA_pol_sf"/>
</dbReference>
<organism evidence="1">
    <name type="scientific">Spongospora subterranea</name>
    <dbReference type="NCBI Taxonomy" id="70186"/>
    <lineage>
        <taxon>Eukaryota</taxon>
        <taxon>Sar</taxon>
        <taxon>Rhizaria</taxon>
        <taxon>Endomyxa</taxon>
        <taxon>Phytomyxea</taxon>
        <taxon>Plasmodiophorida</taxon>
        <taxon>Plasmodiophoridae</taxon>
        <taxon>Spongospora</taxon>
    </lineage>
</organism>
<proteinExistence type="predicted"/>
<dbReference type="Gene3D" id="3.10.10.10">
    <property type="entry name" value="HIV Type 1 Reverse Transcriptase, subunit A, domain 1"/>
    <property type="match status" value="1"/>
</dbReference>
<sequence length="635" mass="71575">MEPDHIPPNIQQEVKYKIDTPESPEVLVRHVKDIPLKGLPRFAEHISQEDACRLVDHKVSPESDQDVLVCRFLKFEEFDSSFRILTDVYDDTARGSAFLRCLDGPVQARAIRLGTTSYKALRSGLAAAYRDQSGVQQALILEMQERFGRISRQAGEPICDFITRFKDLWEKTKLLPNQCYLHEATICRQFVDSFALMDPEFYQHLARNGVRQVAQLKMVTDMVTDLWSRELQARTVLRNLKKESGGRANILPASKASIVPPKSNPGSGSGDVPSTTINGQRTLICFSCNDPHHLRDCPSTSEQERQRVIERKFGKTKSSNSPPVVRRTLLQELPENVAIFPDGSKLPYVLDYGAEAVVLSCRYADKLLSRCPMAIKSRVDADGGYIIFGARQFPVKVEGVIIFDLVVTTAVGRIHLENIAFQLVDVELQEVFLSRSILDRIGLDLESLFRELLESCPRFDVASLNPAGNMQRLRRIRDVSPAADFVDTSMERMDDEFETEISDPQDPQAWKAMKDAVVEAAEALPVEFKPELRQMLDEFADIFRSGLSADPPIKIPPLSIQLIDGAKAFRCRQRRYAPTHYQFLTDISKQLQDYGCIVKNNSARFASAALAAPKPGRPCQFRLCVDLRQLNAITE</sequence>
<reference evidence="1" key="1">
    <citation type="submission" date="2015-04" db="EMBL/GenBank/DDBJ databases">
        <title>The genome sequence of the plant pathogenic Rhizarian Plasmodiophora brassicae reveals insights in its biotrophic life cycle and the origin of chitin synthesis.</title>
        <authorList>
            <person name="Schwelm A."/>
            <person name="Fogelqvist J."/>
            <person name="Knaust A."/>
            <person name="Julke S."/>
            <person name="Lilja T."/>
            <person name="Dhandapani V."/>
            <person name="Bonilla-Rosso G."/>
            <person name="Karlsson M."/>
            <person name="Shevchenko A."/>
            <person name="Choi S.R."/>
            <person name="Kim H.G."/>
            <person name="Park J.Y."/>
            <person name="Lim Y.P."/>
            <person name="Ludwig-Muller J."/>
            <person name="Dixelius C."/>
        </authorList>
    </citation>
    <scope>NUCLEOTIDE SEQUENCE</scope>
    <source>
        <tissue evidence="1">Potato root galls</tissue>
    </source>
</reference>